<dbReference type="InterPro" id="IPR006171">
    <property type="entry name" value="TOPRIM_dom"/>
</dbReference>
<comment type="subunit">
    <text evidence="10">Monomer.</text>
</comment>
<dbReference type="PROSITE" id="PS00396">
    <property type="entry name" value="TOPO_IA_1"/>
    <property type="match status" value="1"/>
</dbReference>
<keyword evidence="6" id="KW-0460">Magnesium</keyword>
<evidence type="ECO:0000256" key="8">
    <source>
        <dbReference type="ARBA" id="ARBA00023125"/>
    </source>
</evidence>
<evidence type="ECO:0000313" key="15">
    <source>
        <dbReference type="Proteomes" id="UP000231569"/>
    </source>
</evidence>
<feature type="site" description="Interaction with DNA" evidence="10">
    <location>
        <position position="160"/>
    </location>
</feature>
<dbReference type="InterPro" id="IPR013497">
    <property type="entry name" value="Topo_IA_cen"/>
</dbReference>
<feature type="domain" description="Toprim" evidence="12">
    <location>
        <begin position="7"/>
        <end position="125"/>
    </location>
</feature>
<dbReference type="Pfam" id="PF01751">
    <property type="entry name" value="Toprim"/>
    <property type="match status" value="1"/>
</dbReference>
<dbReference type="CDD" id="cd03363">
    <property type="entry name" value="TOPRIM_TopoIA_TopoI"/>
    <property type="match status" value="1"/>
</dbReference>
<sequence>MVQWVFMQLLIVESPTKARTFGKLMGSAKHDDKAFEIVSSMGHVRDLPAKKLGVDVEHDFEPIYEVLQGKQKLVSELISKAKKAKTVILATDPDREGEAIAYHLEVLIKEKVPKAVIKRIVFHEITQSALEHALTQSRDVNIHLFHAQQARRILDRLVGYKVSPYLWTRFSKRWLSAGRVQTVALRFVVEREKERNGFATQKYFTFNAEFNAGSVPSLICDLEKLKSEPFFTTKKHELFDGSYSIRVSNISDEKMAQDESSRLNKETYVISEVKEEVVARSPQPPFTTSTLQQFASTNFGYSAKRTMSIAQKLYENGHISYHRTDSLTLSDEFVSRARSQVTNTYGADYLHETNRVYKNKNSHAQEAHEAIRPTDVEQSVIAELAPEAAKLYNAIYARAIATQMKDAQVRRQKIVVESALRDQFTAEHEQVEFLGFLKLYGDHKDTRTLAIKQGEKAQLTQLTHTEKQTLPPPRYTEATLIKTLEKRGIGRPSTYAPIVSLIQERQYVKKEERSLAPTELGAKISDVLSESFAQVFDVTFTAHMEEDLDRIAQRSENWKQMIGVFYASLAKQLETASKLTEKIRVEETTDEKCPECSKPLVIKMSRFGKFYACTGFPDCKFTKQFLQKTGVMCPECGKGEPASPRGELVVRFSKKRRRFYACDQYPACKYTTLWLKKESKEQNEPASKEKEQAGVNDA</sequence>
<feature type="site" description="Interaction with DNA" evidence="10">
    <location>
        <position position="323"/>
    </location>
</feature>
<dbReference type="GO" id="GO:0003677">
    <property type="term" value="F:DNA binding"/>
    <property type="evidence" value="ECO:0007669"/>
    <property type="project" value="UniProtKB-KW"/>
</dbReference>
<keyword evidence="8 10" id="KW-0238">DNA-binding</keyword>
<feature type="domain" description="Topo IA-type catalytic" evidence="13">
    <location>
        <begin position="141"/>
        <end position="573"/>
    </location>
</feature>
<dbReference type="InterPro" id="IPR034149">
    <property type="entry name" value="TOPRIM_TopoI"/>
</dbReference>
<organism evidence="14 15">
    <name type="scientific">Candidatus Roizmanbacteria bacterium CG10_big_fil_rev_8_21_14_0_10_45_7</name>
    <dbReference type="NCBI Taxonomy" id="1974854"/>
    <lineage>
        <taxon>Bacteria</taxon>
        <taxon>Candidatus Roizmaniibacteriota</taxon>
    </lineage>
</organism>
<comment type="function">
    <text evidence="10">Releases the supercoiling and torsional tension of DNA, which is introduced during the DNA replication and transcription, by transiently cleaving and rejoining one strand of the DNA duplex. Introduces a single-strand break via transesterification at a target site in duplex DNA. The scissile phosphodiester is attacked by the catalytic tyrosine of the enzyme, resulting in the formation of a DNA-(5'-phosphotyrosyl)-enzyme intermediate and the expulsion of a 3'-OH DNA strand. The free DNA strand then undergoes passage around the unbroken strand, thus removing DNA supercoils. Finally, in the religation step, the DNA 3'-OH attacks the covalent intermediate to expel the active-site tyrosine and restore the DNA phosphodiester backbone.</text>
</comment>
<feature type="region of interest" description="Interaction with DNA" evidence="10">
    <location>
        <begin position="176"/>
        <end position="181"/>
    </location>
</feature>
<feature type="site" description="Interaction with DNA" evidence="10">
    <location>
        <position position="167"/>
    </location>
</feature>
<evidence type="ECO:0000256" key="11">
    <source>
        <dbReference type="SAM" id="MobiDB-lite"/>
    </source>
</evidence>
<evidence type="ECO:0000259" key="12">
    <source>
        <dbReference type="PROSITE" id="PS50880"/>
    </source>
</evidence>
<comment type="caution">
    <text evidence="14">The sequence shown here is derived from an EMBL/GenBank/DDBJ whole genome shotgun (WGS) entry which is preliminary data.</text>
</comment>
<accession>A0A2M8KV18</accession>
<keyword evidence="5" id="KW-0862">Zinc</keyword>
<dbReference type="PROSITE" id="PS50880">
    <property type="entry name" value="TOPRIM"/>
    <property type="match status" value="1"/>
</dbReference>
<feature type="compositionally biased region" description="Basic and acidic residues" evidence="11">
    <location>
        <begin position="679"/>
        <end position="692"/>
    </location>
</feature>
<feature type="site" description="Interaction with DNA" evidence="10">
    <location>
        <position position="505"/>
    </location>
</feature>
<comment type="catalytic activity">
    <reaction evidence="1 10">
        <text>ATP-independent breakage of single-stranded DNA, followed by passage and rejoining.</text>
        <dbReference type="EC" id="5.6.2.1"/>
    </reaction>
</comment>
<evidence type="ECO:0000256" key="1">
    <source>
        <dbReference type="ARBA" id="ARBA00000213"/>
    </source>
</evidence>
<proteinExistence type="inferred from homology"/>
<evidence type="ECO:0000256" key="2">
    <source>
        <dbReference type="ARBA" id="ARBA00009446"/>
    </source>
</evidence>
<dbReference type="PROSITE" id="PS52039">
    <property type="entry name" value="TOPO_IA_2"/>
    <property type="match status" value="1"/>
</dbReference>
<dbReference type="SUPFAM" id="SSF57783">
    <property type="entry name" value="Zinc beta-ribbon"/>
    <property type="match status" value="1"/>
</dbReference>
<evidence type="ECO:0000256" key="6">
    <source>
        <dbReference type="ARBA" id="ARBA00022842"/>
    </source>
</evidence>
<dbReference type="Gene3D" id="3.40.50.140">
    <property type="match status" value="1"/>
</dbReference>
<dbReference type="InterPro" id="IPR013826">
    <property type="entry name" value="Topo_IA_cen_sub3"/>
</dbReference>
<dbReference type="GO" id="GO:0006265">
    <property type="term" value="P:DNA topological change"/>
    <property type="evidence" value="ECO:0007669"/>
    <property type="project" value="UniProtKB-UniRule"/>
</dbReference>
<dbReference type="Proteomes" id="UP000231569">
    <property type="component" value="Unassembled WGS sequence"/>
</dbReference>
<evidence type="ECO:0000256" key="7">
    <source>
        <dbReference type="ARBA" id="ARBA00023029"/>
    </source>
</evidence>
<evidence type="ECO:0000256" key="5">
    <source>
        <dbReference type="ARBA" id="ARBA00022833"/>
    </source>
</evidence>
<dbReference type="InterPro" id="IPR023405">
    <property type="entry name" value="Topo_IA_core_domain"/>
</dbReference>
<dbReference type="InterPro" id="IPR000380">
    <property type="entry name" value="Topo_IA"/>
</dbReference>
<dbReference type="GO" id="GO:0003917">
    <property type="term" value="F:DNA topoisomerase type I (single strand cut, ATP-independent) activity"/>
    <property type="evidence" value="ECO:0007669"/>
    <property type="project" value="UniProtKB-UniRule"/>
</dbReference>
<dbReference type="InterPro" id="IPR013498">
    <property type="entry name" value="Topo_IA_Znf"/>
</dbReference>
<dbReference type="InterPro" id="IPR023406">
    <property type="entry name" value="Topo_IA_AS"/>
</dbReference>
<dbReference type="HAMAP" id="MF_00952">
    <property type="entry name" value="Topoisom_1_prok"/>
    <property type="match status" value="1"/>
</dbReference>
<dbReference type="GO" id="GO:0005694">
    <property type="term" value="C:chromosome"/>
    <property type="evidence" value="ECO:0007669"/>
    <property type="project" value="InterPro"/>
</dbReference>
<feature type="active site" description="O-(5'-phospho-DNA)-tyrosine intermediate" evidence="10">
    <location>
        <position position="321"/>
    </location>
</feature>
<dbReference type="Gene3D" id="2.70.20.10">
    <property type="entry name" value="Topoisomerase I, domain 3"/>
    <property type="match status" value="1"/>
</dbReference>
<dbReference type="EC" id="5.6.2.1" evidence="10"/>
<dbReference type="Gene3D" id="3.30.65.10">
    <property type="entry name" value="Bacterial Topoisomerase I, domain 1"/>
    <property type="match status" value="2"/>
</dbReference>
<dbReference type="Pfam" id="PF01131">
    <property type="entry name" value="Topoisom_bac"/>
    <property type="match status" value="1"/>
</dbReference>
<dbReference type="PRINTS" id="PR00417">
    <property type="entry name" value="PRTPISMRASEI"/>
</dbReference>
<dbReference type="SUPFAM" id="SSF56712">
    <property type="entry name" value="Prokaryotic type I DNA topoisomerase"/>
    <property type="match status" value="1"/>
</dbReference>
<dbReference type="AlphaFoldDB" id="A0A2M8KV18"/>
<dbReference type="SMART" id="SM00437">
    <property type="entry name" value="TOP1Ac"/>
    <property type="match status" value="1"/>
</dbReference>
<keyword evidence="3" id="KW-0479">Metal-binding</keyword>
<dbReference type="Gene3D" id="1.10.290.10">
    <property type="entry name" value="Topoisomerase I, domain 4"/>
    <property type="match status" value="1"/>
</dbReference>
<dbReference type="InterPro" id="IPR028612">
    <property type="entry name" value="Topoisom_1_IA"/>
</dbReference>
<dbReference type="PANTHER" id="PTHR42785:SF1">
    <property type="entry name" value="DNA TOPOISOMERASE"/>
    <property type="match status" value="1"/>
</dbReference>
<dbReference type="SMART" id="SM00493">
    <property type="entry name" value="TOPRIM"/>
    <property type="match status" value="1"/>
</dbReference>
<feature type="site" description="Interaction with DNA" evidence="10">
    <location>
        <position position="152"/>
    </location>
</feature>
<evidence type="ECO:0000256" key="10">
    <source>
        <dbReference type="HAMAP-Rule" id="MF_00952"/>
    </source>
</evidence>
<keyword evidence="9 10" id="KW-0413">Isomerase</keyword>
<name>A0A2M8KV18_9BACT</name>
<dbReference type="SMART" id="SM00436">
    <property type="entry name" value="TOP1Bc"/>
    <property type="match status" value="1"/>
</dbReference>
<dbReference type="InterPro" id="IPR003602">
    <property type="entry name" value="Topo_IA_DNA-bd_dom"/>
</dbReference>
<evidence type="ECO:0000313" key="14">
    <source>
        <dbReference type="EMBL" id="PJE63713.1"/>
    </source>
</evidence>
<feature type="site" description="Interaction with DNA" evidence="10">
    <location>
        <position position="151"/>
    </location>
</feature>
<evidence type="ECO:0000256" key="4">
    <source>
        <dbReference type="ARBA" id="ARBA00022771"/>
    </source>
</evidence>
<dbReference type="Gene3D" id="1.10.460.10">
    <property type="entry name" value="Topoisomerase I, domain 2"/>
    <property type="match status" value="1"/>
</dbReference>
<dbReference type="PANTHER" id="PTHR42785">
    <property type="entry name" value="DNA TOPOISOMERASE, TYPE IA, CORE"/>
    <property type="match status" value="1"/>
</dbReference>
<evidence type="ECO:0000259" key="13">
    <source>
        <dbReference type="PROSITE" id="PS52039"/>
    </source>
</evidence>
<evidence type="ECO:0000256" key="9">
    <source>
        <dbReference type="ARBA" id="ARBA00023235"/>
    </source>
</evidence>
<dbReference type="Pfam" id="PF01396">
    <property type="entry name" value="Zn_ribbon_Top1"/>
    <property type="match status" value="2"/>
</dbReference>
<feature type="region of interest" description="Disordered" evidence="11">
    <location>
        <begin position="679"/>
        <end position="698"/>
    </location>
</feature>
<dbReference type="InterPro" id="IPR013824">
    <property type="entry name" value="Topo_IA_cen_sub1"/>
</dbReference>
<dbReference type="InterPro" id="IPR005733">
    <property type="entry name" value="TopoI_bac-type"/>
</dbReference>
<dbReference type="InterPro" id="IPR013825">
    <property type="entry name" value="Topo_IA_cen_sub2"/>
</dbReference>
<dbReference type="CDD" id="cd00186">
    <property type="entry name" value="TOP1Ac"/>
    <property type="match status" value="1"/>
</dbReference>
<dbReference type="NCBIfam" id="TIGR01051">
    <property type="entry name" value="topA_bact"/>
    <property type="match status" value="1"/>
</dbReference>
<dbReference type="GO" id="GO:0008270">
    <property type="term" value="F:zinc ion binding"/>
    <property type="evidence" value="ECO:0007669"/>
    <property type="project" value="UniProtKB-KW"/>
</dbReference>
<evidence type="ECO:0000256" key="3">
    <source>
        <dbReference type="ARBA" id="ARBA00022723"/>
    </source>
</evidence>
<keyword evidence="4" id="KW-0863">Zinc-finger</keyword>
<dbReference type="EMBL" id="PFEE01000039">
    <property type="protein sequence ID" value="PJE63713.1"/>
    <property type="molecule type" value="Genomic_DNA"/>
</dbReference>
<dbReference type="InterPro" id="IPR003601">
    <property type="entry name" value="Topo_IA_2"/>
</dbReference>
<comment type="similarity">
    <text evidence="2 10">Belongs to the type IA topoisomerase family.</text>
</comment>
<keyword evidence="7 10" id="KW-0799">Topoisomerase</keyword>
<feature type="site" description="Interaction with DNA" evidence="10">
    <location>
        <position position="43"/>
    </location>
</feature>
<reference evidence="15" key="1">
    <citation type="submission" date="2017-09" db="EMBL/GenBank/DDBJ databases">
        <title>Depth-based differentiation of microbial function through sediment-hosted aquifers and enrichment of novel symbionts in the deep terrestrial subsurface.</title>
        <authorList>
            <person name="Probst A.J."/>
            <person name="Ladd B."/>
            <person name="Jarett J.K."/>
            <person name="Geller-Mcgrath D.E."/>
            <person name="Sieber C.M.K."/>
            <person name="Emerson J.B."/>
            <person name="Anantharaman K."/>
            <person name="Thomas B.C."/>
            <person name="Malmstrom R."/>
            <person name="Stieglmeier M."/>
            <person name="Klingl A."/>
            <person name="Woyke T."/>
            <person name="Ryan C.M."/>
            <person name="Banfield J.F."/>
        </authorList>
    </citation>
    <scope>NUCLEOTIDE SEQUENCE [LARGE SCALE GENOMIC DNA]</scope>
</reference>
<protein>
    <recommendedName>
        <fullName evidence="10">DNA topoisomerase 1</fullName>
        <ecNumber evidence="10">5.6.2.1</ecNumber>
    </recommendedName>
    <alternativeName>
        <fullName evidence="10">DNA topoisomerase I</fullName>
    </alternativeName>
</protein>
<gene>
    <name evidence="10" type="primary">topA</name>
    <name evidence="14" type="ORF">COU89_01795</name>
</gene>
<feature type="site" description="Interaction with DNA" evidence="10">
    <location>
        <position position="155"/>
    </location>
</feature>